<keyword evidence="2 4" id="KW-0238">DNA-binding</keyword>
<dbReference type="Pfam" id="PF16925">
    <property type="entry name" value="TetR_C_13"/>
    <property type="match status" value="1"/>
</dbReference>
<dbReference type="InterPro" id="IPR036271">
    <property type="entry name" value="Tet_transcr_reg_TetR-rel_C_sf"/>
</dbReference>
<keyword evidence="7" id="KW-1185">Reference proteome</keyword>
<dbReference type="RefSeq" id="WP_109248131.1">
    <property type="nucleotide sequence ID" value="NZ_AP024609.1"/>
</dbReference>
<name>A0A380BFL9_9GAMM</name>
<dbReference type="PROSITE" id="PS50977">
    <property type="entry name" value="HTH_TETR_2"/>
    <property type="match status" value="1"/>
</dbReference>
<dbReference type="PROSITE" id="PS01081">
    <property type="entry name" value="HTH_TETR_1"/>
    <property type="match status" value="1"/>
</dbReference>
<evidence type="ECO:0000256" key="1">
    <source>
        <dbReference type="ARBA" id="ARBA00023015"/>
    </source>
</evidence>
<dbReference type="PANTHER" id="PTHR47506">
    <property type="entry name" value="TRANSCRIPTIONAL REGULATORY PROTEIN"/>
    <property type="match status" value="1"/>
</dbReference>
<keyword evidence="1" id="KW-0805">Transcription regulation</keyword>
<evidence type="ECO:0000256" key="3">
    <source>
        <dbReference type="ARBA" id="ARBA00023163"/>
    </source>
</evidence>
<gene>
    <name evidence="6" type="ORF">NCTC10738_03173</name>
</gene>
<dbReference type="InterPro" id="IPR009057">
    <property type="entry name" value="Homeodomain-like_sf"/>
</dbReference>
<evidence type="ECO:0000313" key="7">
    <source>
        <dbReference type="Proteomes" id="UP000254069"/>
    </source>
</evidence>
<reference evidence="6 7" key="1">
    <citation type="submission" date="2018-06" db="EMBL/GenBank/DDBJ databases">
        <authorList>
            <consortium name="Pathogen Informatics"/>
            <person name="Doyle S."/>
        </authorList>
    </citation>
    <scope>NUCLEOTIDE SEQUENCE [LARGE SCALE GENOMIC DNA]</scope>
    <source>
        <strain evidence="6 7">NCTC10738</strain>
    </source>
</reference>
<feature type="DNA-binding region" description="H-T-H motif" evidence="4">
    <location>
        <begin position="28"/>
        <end position="47"/>
    </location>
</feature>
<dbReference type="Gene3D" id="1.10.10.60">
    <property type="entry name" value="Homeodomain-like"/>
    <property type="match status" value="1"/>
</dbReference>
<dbReference type="PANTHER" id="PTHR47506:SF8">
    <property type="entry name" value="REPRESSOR OF PUTATIVE XENOBIOTIC REDUCTASE TETR FAMILY-RELATED"/>
    <property type="match status" value="1"/>
</dbReference>
<evidence type="ECO:0000256" key="4">
    <source>
        <dbReference type="PROSITE-ProRule" id="PRU00335"/>
    </source>
</evidence>
<feature type="domain" description="HTH tetR-type" evidence="5">
    <location>
        <begin position="5"/>
        <end position="65"/>
    </location>
</feature>
<evidence type="ECO:0000259" key="5">
    <source>
        <dbReference type="PROSITE" id="PS50977"/>
    </source>
</evidence>
<dbReference type="GO" id="GO:0003677">
    <property type="term" value="F:DNA binding"/>
    <property type="evidence" value="ECO:0007669"/>
    <property type="project" value="UniProtKB-UniRule"/>
</dbReference>
<dbReference type="Proteomes" id="UP000254069">
    <property type="component" value="Unassembled WGS sequence"/>
</dbReference>
<proteinExistence type="predicted"/>
<dbReference type="Gene3D" id="1.10.357.10">
    <property type="entry name" value="Tetracycline Repressor, domain 2"/>
    <property type="match status" value="1"/>
</dbReference>
<sequence length="193" mass="21721">MRNAEFDREKVLRSAMNAFMAKGYSKTSMQDLTRATGLHPGSIYCAFDNKHGLFLAAIDQYHADREQQLQGFFPAEGSRLECLRRYLDHIVSECLSCDASQACLLVKALSEVGEQDLAVQQRVSQHLQQWQTALQQILQQAQVQGELAADKDPAQLTRFLMMGIYGLRTYAHTHPSADELSALATELYEHLSL</sequence>
<dbReference type="Pfam" id="PF00440">
    <property type="entry name" value="TetR_N"/>
    <property type="match status" value="1"/>
</dbReference>
<dbReference type="AlphaFoldDB" id="A0A380BFL9"/>
<dbReference type="EMBL" id="UGYO01000002">
    <property type="protein sequence ID" value="SUJ00675.1"/>
    <property type="molecule type" value="Genomic_DNA"/>
</dbReference>
<dbReference type="KEGG" id="salg:BS332_21630"/>
<evidence type="ECO:0000313" key="6">
    <source>
        <dbReference type="EMBL" id="SUJ00675.1"/>
    </source>
</evidence>
<accession>A0A380BFL9</accession>
<organism evidence="6 7">
    <name type="scientific">Shewanella algae</name>
    <dbReference type="NCBI Taxonomy" id="38313"/>
    <lineage>
        <taxon>Bacteria</taxon>
        <taxon>Pseudomonadati</taxon>
        <taxon>Pseudomonadota</taxon>
        <taxon>Gammaproteobacteria</taxon>
        <taxon>Alteromonadales</taxon>
        <taxon>Shewanellaceae</taxon>
        <taxon>Shewanella</taxon>
    </lineage>
</organism>
<dbReference type="SUPFAM" id="SSF48498">
    <property type="entry name" value="Tetracyclin repressor-like, C-terminal domain"/>
    <property type="match status" value="1"/>
</dbReference>
<protein>
    <submittedName>
        <fullName evidence="6">DNA-binding transcriptional repressor AcrR</fullName>
    </submittedName>
</protein>
<dbReference type="InterPro" id="IPR023772">
    <property type="entry name" value="DNA-bd_HTH_TetR-type_CS"/>
</dbReference>
<dbReference type="InterPro" id="IPR011075">
    <property type="entry name" value="TetR_C"/>
</dbReference>
<dbReference type="SUPFAM" id="SSF46689">
    <property type="entry name" value="Homeodomain-like"/>
    <property type="match status" value="1"/>
</dbReference>
<dbReference type="InterPro" id="IPR001647">
    <property type="entry name" value="HTH_TetR"/>
</dbReference>
<keyword evidence="3" id="KW-0804">Transcription</keyword>
<evidence type="ECO:0000256" key="2">
    <source>
        <dbReference type="ARBA" id="ARBA00023125"/>
    </source>
</evidence>